<dbReference type="AlphaFoldDB" id="A0A1Q9F6A4"/>
<dbReference type="OMA" id="HGICHAH"/>
<keyword evidence="2" id="KW-1185">Reference proteome</keyword>
<evidence type="ECO:0000313" key="2">
    <source>
        <dbReference type="Proteomes" id="UP000186817"/>
    </source>
</evidence>
<sequence length="340" mass="37196">MESFMHGLAGKRVVLAGCGGGCDVLGTSTIYQQIKDTARQVAFFSLSFTKDGLLSKTCQQVARKCWRVEPSNTAIAEDPEEQVYFPEARMAKATGIHIYTLSHYATIAQYTEGYRAALKLEFGDEACDVLILCDGGCDVLLTGAESGLATPVEDMSHLKAVLPLKISEKYVAALGANIDCGHGVIQAELDKRLADMERSGTMIFSKPLTIQDAPAAYFADLVSRCCPTRSIVQSLVVAAMEGHRGLYTPEHLKKRIGANKVPLSEQTATLFMFQLEQLASEILYLDRLKPEHNFIHIAAVISDFEDARAAANRRRTCGTSSLKRSWYSWSGCCSGRFGCI</sequence>
<accession>A0A1Q9F6A4</accession>
<organism evidence="1 2">
    <name type="scientific">Symbiodinium microadriaticum</name>
    <name type="common">Dinoflagellate</name>
    <name type="synonym">Zooxanthella microadriatica</name>
    <dbReference type="NCBI Taxonomy" id="2951"/>
    <lineage>
        <taxon>Eukaryota</taxon>
        <taxon>Sar</taxon>
        <taxon>Alveolata</taxon>
        <taxon>Dinophyceae</taxon>
        <taxon>Suessiales</taxon>
        <taxon>Symbiodiniaceae</taxon>
        <taxon>Symbiodinium</taxon>
    </lineage>
</organism>
<evidence type="ECO:0000313" key="1">
    <source>
        <dbReference type="EMBL" id="OLQ15191.1"/>
    </source>
</evidence>
<dbReference type="Pfam" id="PF06626">
    <property type="entry name" value="DUF1152"/>
    <property type="match status" value="1"/>
</dbReference>
<dbReference type="OrthoDB" id="10259699at2759"/>
<proteinExistence type="predicted"/>
<dbReference type="InterPro" id="IPR010581">
    <property type="entry name" value="DUF1152"/>
</dbReference>
<dbReference type="EMBL" id="LSRX01000006">
    <property type="protein sequence ID" value="OLQ15191.1"/>
    <property type="molecule type" value="Genomic_DNA"/>
</dbReference>
<protein>
    <recommendedName>
        <fullName evidence="3">DUF1152 domain-containing protein</fullName>
    </recommendedName>
</protein>
<dbReference type="Proteomes" id="UP000186817">
    <property type="component" value="Unassembled WGS sequence"/>
</dbReference>
<gene>
    <name evidence="1" type="ORF">AK812_SmicGene647</name>
</gene>
<comment type="caution">
    <text evidence="1">The sequence shown here is derived from an EMBL/GenBank/DDBJ whole genome shotgun (WGS) entry which is preliminary data.</text>
</comment>
<evidence type="ECO:0008006" key="3">
    <source>
        <dbReference type="Google" id="ProtNLM"/>
    </source>
</evidence>
<reference evidence="1 2" key="1">
    <citation type="submission" date="2016-02" db="EMBL/GenBank/DDBJ databases">
        <title>Genome analysis of coral dinoflagellate symbionts highlights evolutionary adaptations to a symbiotic lifestyle.</title>
        <authorList>
            <person name="Aranda M."/>
            <person name="Li Y."/>
            <person name="Liew Y.J."/>
            <person name="Baumgarten S."/>
            <person name="Simakov O."/>
            <person name="Wilson M."/>
            <person name="Piel J."/>
            <person name="Ashoor H."/>
            <person name="Bougouffa S."/>
            <person name="Bajic V.B."/>
            <person name="Ryu T."/>
            <person name="Ravasi T."/>
            <person name="Bayer T."/>
            <person name="Micklem G."/>
            <person name="Kim H."/>
            <person name="Bhak J."/>
            <person name="Lajeunesse T.C."/>
            <person name="Voolstra C.R."/>
        </authorList>
    </citation>
    <scope>NUCLEOTIDE SEQUENCE [LARGE SCALE GENOMIC DNA]</scope>
    <source>
        <strain evidence="1 2">CCMP2467</strain>
    </source>
</reference>
<name>A0A1Q9F6A4_SYMMI</name>